<reference evidence="6" key="2">
    <citation type="submission" date="2023-01" db="EMBL/GenBank/DDBJ databases">
        <title>Draft genome sequence of Maritalea porphyrae strain NBRC 107169.</title>
        <authorList>
            <person name="Sun Q."/>
            <person name="Mori K."/>
        </authorList>
    </citation>
    <scope>NUCLEOTIDE SEQUENCE</scope>
    <source>
        <strain evidence="6">NBRC 107169</strain>
    </source>
</reference>
<sequence length="44" mass="5309">MTGMKIKNSIKALRTRHRDNKVVRRRGRIYIINKVNKRFKARQG</sequence>
<dbReference type="Pfam" id="PF00444">
    <property type="entry name" value="Ribosomal_L36"/>
    <property type="match status" value="1"/>
</dbReference>
<dbReference type="PROSITE" id="PS00828">
    <property type="entry name" value="RIBOSOMAL_L36"/>
    <property type="match status" value="1"/>
</dbReference>
<name>A0ABQ5UQV3_9HYPH</name>
<evidence type="ECO:0000256" key="3">
    <source>
        <dbReference type="ARBA" id="ARBA00023274"/>
    </source>
</evidence>
<evidence type="ECO:0000256" key="2">
    <source>
        <dbReference type="ARBA" id="ARBA00022980"/>
    </source>
</evidence>
<dbReference type="PANTHER" id="PTHR47781:SF1">
    <property type="entry name" value="LARGE RIBOSOMAL SUBUNIT PROTEIN BL36B"/>
    <property type="match status" value="1"/>
</dbReference>
<evidence type="ECO:0000313" key="6">
    <source>
        <dbReference type="EMBL" id="GLQ16312.1"/>
    </source>
</evidence>
<evidence type="ECO:0000256" key="4">
    <source>
        <dbReference type="HAMAP-Rule" id="MF_00251"/>
    </source>
</evidence>
<dbReference type="EMBL" id="BSNI01000001">
    <property type="protein sequence ID" value="GLQ16312.1"/>
    <property type="molecule type" value="Genomic_DNA"/>
</dbReference>
<comment type="caution">
    <text evidence="6">The sequence shown here is derived from an EMBL/GenBank/DDBJ whole genome shotgun (WGS) entry which is preliminary data.</text>
</comment>
<dbReference type="NCBIfam" id="TIGR01022">
    <property type="entry name" value="rpmJ_bact"/>
    <property type="match status" value="1"/>
</dbReference>
<dbReference type="InterPro" id="IPR047621">
    <property type="entry name" value="Ribosomal_L36_bact"/>
</dbReference>
<dbReference type="InterPro" id="IPR000473">
    <property type="entry name" value="Ribosomal_bL36"/>
</dbReference>
<gene>
    <name evidence="4 6" type="primary">rpmJ</name>
    <name evidence="6" type="ORF">GCM10007879_05610</name>
</gene>
<dbReference type="HAMAP" id="MF_00251">
    <property type="entry name" value="Ribosomal_bL36"/>
    <property type="match status" value="1"/>
</dbReference>
<dbReference type="GO" id="GO:0005840">
    <property type="term" value="C:ribosome"/>
    <property type="evidence" value="ECO:0007669"/>
    <property type="project" value="UniProtKB-KW"/>
</dbReference>
<proteinExistence type="inferred from homology"/>
<dbReference type="Proteomes" id="UP001161405">
    <property type="component" value="Unassembled WGS sequence"/>
</dbReference>
<dbReference type="PANTHER" id="PTHR47781">
    <property type="entry name" value="50S RIBOSOMAL PROTEIN L36 2"/>
    <property type="match status" value="1"/>
</dbReference>
<accession>A0ABQ5UQV3</accession>
<keyword evidence="2 4" id="KW-0689">Ribosomal protein</keyword>
<dbReference type="NCBIfam" id="NF002021">
    <property type="entry name" value="PRK00831.1"/>
    <property type="match status" value="1"/>
</dbReference>
<dbReference type="InterPro" id="IPR035977">
    <property type="entry name" value="Ribosomal_bL36_sp"/>
</dbReference>
<keyword evidence="7" id="KW-1185">Reference proteome</keyword>
<comment type="similarity">
    <text evidence="1 4 5">Belongs to the bacterial ribosomal protein bL36 family.</text>
</comment>
<evidence type="ECO:0000313" key="7">
    <source>
        <dbReference type="Proteomes" id="UP001161405"/>
    </source>
</evidence>
<keyword evidence="3 4" id="KW-0687">Ribonucleoprotein</keyword>
<evidence type="ECO:0000256" key="5">
    <source>
        <dbReference type="RuleBase" id="RU000571"/>
    </source>
</evidence>
<reference evidence="6" key="1">
    <citation type="journal article" date="2014" name="Int. J. Syst. Evol. Microbiol.">
        <title>Complete genome of a new Firmicutes species belonging to the dominant human colonic microbiota ('Ruminococcus bicirculans') reveals two chromosomes and a selective capacity to utilize plant glucans.</title>
        <authorList>
            <consortium name="NISC Comparative Sequencing Program"/>
            <person name="Wegmann U."/>
            <person name="Louis P."/>
            <person name="Goesmann A."/>
            <person name="Henrissat B."/>
            <person name="Duncan S.H."/>
            <person name="Flint H.J."/>
        </authorList>
    </citation>
    <scope>NUCLEOTIDE SEQUENCE</scope>
    <source>
        <strain evidence="6">NBRC 107169</strain>
    </source>
</reference>
<protein>
    <recommendedName>
        <fullName evidence="4">Large ribosomal subunit protein bL36</fullName>
    </recommendedName>
</protein>
<organism evidence="6 7">
    <name type="scientific">Maritalea porphyrae</name>
    <dbReference type="NCBI Taxonomy" id="880732"/>
    <lineage>
        <taxon>Bacteria</taxon>
        <taxon>Pseudomonadati</taxon>
        <taxon>Pseudomonadota</taxon>
        <taxon>Alphaproteobacteria</taxon>
        <taxon>Hyphomicrobiales</taxon>
        <taxon>Devosiaceae</taxon>
        <taxon>Maritalea</taxon>
    </lineage>
</organism>
<evidence type="ECO:0000256" key="1">
    <source>
        <dbReference type="ARBA" id="ARBA00007645"/>
    </source>
</evidence>
<dbReference type="SUPFAM" id="SSF57840">
    <property type="entry name" value="Ribosomal protein L36"/>
    <property type="match status" value="1"/>
</dbReference>